<dbReference type="PATRIC" id="fig|1423812.3.peg.2372"/>
<accession>A0A0R1PZX1</accession>
<sequence length="222" mass="25120">MKKRVITSIKLFSLVLLLAIGLILVFNEQIKDKVIDNMTQTVLRRKTQSVAKAKKEKSSFEFKKVKPASISAVKDAWKDDGQAIGKLAIPAVNLKLSIFYGLRNENLLRGTGTMKKDEKMGQGNYALAGHHMNDPQILFSPLAKVKKGDMVYLTDGKRVYEYRVTDRKVVNEYQVQWIQDVPGEKLVTLVTCLTAKTGENNRIIVRGKLLKNIPLKETKVFR</sequence>
<dbReference type="SUPFAM" id="SSF63817">
    <property type="entry name" value="Sortase"/>
    <property type="match status" value="1"/>
</dbReference>
<proteinExistence type="predicted"/>
<evidence type="ECO:0000313" key="5">
    <source>
        <dbReference type="EMBL" id="KRL37969.1"/>
    </source>
</evidence>
<evidence type="ECO:0000256" key="3">
    <source>
        <dbReference type="ARBA" id="ARBA00022807"/>
    </source>
</evidence>
<keyword evidence="6" id="KW-1185">Reference proteome</keyword>
<evidence type="ECO:0000256" key="1">
    <source>
        <dbReference type="ARBA" id="ARBA00022670"/>
    </source>
</evidence>
<evidence type="ECO:0000256" key="4">
    <source>
        <dbReference type="PIRSR" id="PIRSR605754-1"/>
    </source>
</evidence>
<evidence type="ECO:0000313" key="6">
    <source>
        <dbReference type="Proteomes" id="UP000051155"/>
    </source>
</evidence>
<dbReference type="InterPro" id="IPR005754">
    <property type="entry name" value="Sortase"/>
</dbReference>
<dbReference type="InterPro" id="IPR042007">
    <property type="entry name" value="Sortase_A"/>
</dbReference>
<dbReference type="STRING" id="1423812.FD20_GL002229"/>
<dbReference type="NCBIfam" id="TIGR01076">
    <property type="entry name" value="sortase_fam"/>
    <property type="match status" value="1"/>
</dbReference>
<protein>
    <submittedName>
        <fullName evidence="5">Sortase</fullName>
    </submittedName>
</protein>
<dbReference type="InterPro" id="IPR023365">
    <property type="entry name" value="Sortase_dom-sf"/>
</dbReference>
<dbReference type="GO" id="GO:0006508">
    <property type="term" value="P:proteolysis"/>
    <property type="evidence" value="ECO:0007669"/>
    <property type="project" value="UniProtKB-KW"/>
</dbReference>
<dbReference type="Pfam" id="PF04203">
    <property type="entry name" value="Sortase"/>
    <property type="match status" value="1"/>
</dbReference>
<dbReference type="RefSeq" id="WP_057736450.1">
    <property type="nucleotide sequence ID" value="NZ_AZEG01000007.1"/>
</dbReference>
<keyword evidence="3" id="KW-0788">Thiol protease</keyword>
<feature type="active site" description="Proton donor/acceptor" evidence="4">
    <location>
        <position position="130"/>
    </location>
</feature>
<dbReference type="CDD" id="cd06165">
    <property type="entry name" value="Sortase_A"/>
    <property type="match status" value="1"/>
</dbReference>
<organism evidence="5 6">
    <name type="scientific">Liquorilactobacillus uvarum DSM 19971</name>
    <dbReference type="NCBI Taxonomy" id="1423812"/>
    <lineage>
        <taxon>Bacteria</taxon>
        <taxon>Bacillati</taxon>
        <taxon>Bacillota</taxon>
        <taxon>Bacilli</taxon>
        <taxon>Lactobacillales</taxon>
        <taxon>Lactobacillaceae</taxon>
        <taxon>Liquorilactobacillus</taxon>
    </lineage>
</organism>
<keyword evidence="1" id="KW-0645">Protease</keyword>
<reference evidence="5 6" key="1">
    <citation type="journal article" date="2015" name="Genome Announc.">
        <title>Expanding the biotechnology potential of lactobacilli through comparative genomics of 213 strains and associated genera.</title>
        <authorList>
            <person name="Sun Z."/>
            <person name="Harris H.M."/>
            <person name="McCann A."/>
            <person name="Guo C."/>
            <person name="Argimon S."/>
            <person name="Zhang W."/>
            <person name="Yang X."/>
            <person name="Jeffery I.B."/>
            <person name="Cooney J.C."/>
            <person name="Kagawa T.F."/>
            <person name="Liu W."/>
            <person name="Song Y."/>
            <person name="Salvetti E."/>
            <person name="Wrobel A."/>
            <person name="Rasinkangas P."/>
            <person name="Parkhill J."/>
            <person name="Rea M.C."/>
            <person name="O'Sullivan O."/>
            <person name="Ritari J."/>
            <person name="Douillard F.P."/>
            <person name="Paul Ross R."/>
            <person name="Yang R."/>
            <person name="Briner A.E."/>
            <person name="Felis G.E."/>
            <person name="de Vos W.M."/>
            <person name="Barrangou R."/>
            <person name="Klaenhammer T.R."/>
            <person name="Caufield P.W."/>
            <person name="Cui Y."/>
            <person name="Zhang H."/>
            <person name="O'Toole P.W."/>
        </authorList>
    </citation>
    <scope>NUCLEOTIDE SEQUENCE [LARGE SCALE GENOMIC DNA]</scope>
    <source>
        <strain evidence="5 6">DSM 19971</strain>
    </source>
</reference>
<dbReference type="EMBL" id="AZEG01000007">
    <property type="protein sequence ID" value="KRL37969.1"/>
    <property type="molecule type" value="Genomic_DNA"/>
</dbReference>
<gene>
    <name evidence="5" type="ORF">FD20_GL002229</name>
</gene>
<evidence type="ECO:0000256" key="2">
    <source>
        <dbReference type="ARBA" id="ARBA00022801"/>
    </source>
</evidence>
<dbReference type="Gene3D" id="2.40.260.10">
    <property type="entry name" value="Sortase"/>
    <property type="match status" value="1"/>
</dbReference>
<comment type="caution">
    <text evidence="5">The sequence shown here is derived from an EMBL/GenBank/DDBJ whole genome shotgun (WGS) entry which is preliminary data.</text>
</comment>
<dbReference type="GO" id="GO:0008234">
    <property type="term" value="F:cysteine-type peptidase activity"/>
    <property type="evidence" value="ECO:0007669"/>
    <property type="project" value="UniProtKB-KW"/>
</dbReference>
<dbReference type="AlphaFoldDB" id="A0A0R1PZX1"/>
<name>A0A0R1PZX1_9LACO</name>
<keyword evidence="2" id="KW-0378">Hydrolase</keyword>
<dbReference type="Proteomes" id="UP000051155">
    <property type="component" value="Unassembled WGS sequence"/>
</dbReference>
<feature type="active site" description="Acyl-thioester intermediate" evidence="4">
    <location>
        <position position="192"/>
    </location>
</feature>
<dbReference type="OrthoDB" id="1648028at2"/>